<name>D7M0K4_ARALL</name>
<accession>D7M0K4</accession>
<protein>
    <submittedName>
        <fullName evidence="1">Uncharacterized protein</fullName>
    </submittedName>
</protein>
<dbReference type="AlphaFoldDB" id="D7M0K4"/>
<sequence>MLRAVTPEVPPAIKPEARMVAVIPAGTRTGLNTRNSGMEAANAMAVLTRDRPASNKRNTAAVVAKNAVKTPLNVGFGDRTLLRFFLPNNIFSGQIILLVLSDGYVVGFHEL</sequence>
<evidence type="ECO:0000313" key="1">
    <source>
        <dbReference type="EMBL" id="EFH47536.1"/>
    </source>
</evidence>
<proteinExistence type="predicted"/>
<dbReference type="Proteomes" id="UP000008694">
    <property type="component" value="Unassembled WGS sequence"/>
</dbReference>
<dbReference type="Gramene" id="fgenesh2_kg.6__728__AT5G07571.1">
    <property type="protein sequence ID" value="fgenesh2_kg.6__728__AT5G07571.1"/>
    <property type="gene ID" value="fgenesh2_kg.6__728__AT5G07571.1"/>
</dbReference>
<evidence type="ECO:0000313" key="2">
    <source>
        <dbReference type="Proteomes" id="UP000008694"/>
    </source>
</evidence>
<keyword evidence="2" id="KW-1185">Reference proteome</keyword>
<gene>
    <name evidence="1" type="ORF">ARALYDRAFT_487594</name>
</gene>
<reference evidence="2" key="1">
    <citation type="journal article" date="2011" name="Nat. Genet.">
        <title>The Arabidopsis lyrata genome sequence and the basis of rapid genome size change.</title>
        <authorList>
            <person name="Hu T.T."/>
            <person name="Pattyn P."/>
            <person name="Bakker E.G."/>
            <person name="Cao J."/>
            <person name="Cheng J.-F."/>
            <person name="Clark R.M."/>
            <person name="Fahlgren N."/>
            <person name="Fawcett J.A."/>
            <person name="Grimwood J."/>
            <person name="Gundlach H."/>
            <person name="Haberer G."/>
            <person name="Hollister J.D."/>
            <person name="Ossowski S."/>
            <person name="Ottilar R.P."/>
            <person name="Salamov A.A."/>
            <person name="Schneeberger K."/>
            <person name="Spannagl M."/>
            <person name="Wang X."/>
            <person name="Yang L."/>
            <person name="Nasrallah M.E."/>
            <person name="Bergelson J."/>
            <person name="Carrington J.C."/>
            <person name="Gaut B.S."/>
            <person name="Schmutz J."/>
            <person name="Mayer K.F.X."/>
            <person name="Van de Peer Y."/>
            <person name="Grigoriev I.V."/>
            <person name="Nordborg M."/>
            <person name="Weigel D."/>
            <person name="Guo Y.-L."/>
        </authorList>
    </citation>
    <scope>NUCLEOTIDE SEQUENCE [LARGE SCALE GENOMIC DNA]</scope>
    <source>
        <strain evidence="2">cv. MN47</strain>
    </source>
</reference>
<dbReference type="HOGENOM" id="CLU_2161869_0_0_1"/>
<dbReference type="EMBL" id="GL348718">
    <property type="protein sequence ID" value="EFH47536.1"/>
    <property type="molecule type" value="Genomic_DNA"/>
</dbReference>
<organism evidence="2">
    <name type="scientific">Arabidopsis lyrata subsp. lyrata</name>
    <name type="common">Lyre-leaved rock-cress</name>
    <dbReference type="NCBI Taxonomy" id="81972"/>
    <lineage>
        <taxon>Eukaryota</taxon>
        <taxon>Viridiplantae</taxon>
        <taxon>Streptophyta</taxon>
        <taxon>Embryophyta</taxon>
        <taxon>Tracheophyta</taxon>
        <taxon>Spermatophyta</taxon>
        <taxon>Magnoliopsida</taxon>
        <taxon>eudicotyledons</taxon>
        <taxon>Gunneridae</taxon>
        <taxon>Pentapetalae</taxon>
        <taxon>rosids</taxon>
        <taxon>malvids</taxon>
        <taxon>Brassicales</taxon>
        <taxon>Brassicaceae</taxon>
        <taxon>Camelineae</taxon>
        <taxon>Arabidopsis</taxon>
    </lineage>
</organism>